<dbReference type="Pfam" id="PF13558">
    <property type="entry name" value="SbcC_Walker_B"/>
    <property type="match status" value="1"/>
</dbReference>
<feature type="coiled-coil region" evidence="15">
    <location>
        <begin position="272"/>
        <end position="341"/>
    </location>
</feature>
<dbReference type="EMBL" id="CP138583">
    <property type="protein sequence ID" value="WPH00593.1"/>
    <property type="molecule type" value="Genomic_DNA"/>
</dbReference>
<accession>A0AAQ3M5Q0</accession>
<dbReference type="InterPro" id="IPR004584">
    <property type="entry name" value="Rad50_eukaryotes"/>
</dbReference>
<keyword evidence="7" id="KW-0479">Metal-binding</keyword>
<evidence type="ECO:0000256" key="9">
    <source>
        <dbReference type="ARBA" id="ARBA00022801"/>
    </source>
</evidence>
<dbReference type="InterPro" id="IPR038729">
    <property type="entry name" value="Rad50/SbcC_AAA"/>
</dbReference>
<evidence type="ECO:0000313" key="17">
    <source>
        <dbReference type="EMBL" id="WPH00593.1"/>
    </source>
</evidence>
<organism evidence="17 18">
    <name type="scientific">Acrodontium crateriforme</name>
    <dbReference type="NCBI Taxonomy" id="150365"/>
    <lineage>
        <taxon>Eukaryota</taxon>
        <taxon>Fungi</taxon>
        <taxon>Dikarya</taxon>
        <taxon>Ascomycota</taxon>
        <taxon>Pezizomycotina</taxon>
        <taxon>Dothideomycetes</taxon>
        <taxon>Dothideomycetidae</taxon>
        <taxon>Mycosphaerellales</taxon>
        <taxon>Teratosphaeriaceae</taxon>
        <taxon>Acrodontium</taxon>
    </lineage>
</organism>
<gene>
    <name evidence="17" type="ORF">R9X50_00342300</name>
</gene>
<dbReference type="GO" id="GO:0000722">
    <property type="term" value="P:telomere maintenance via recombination"/>
    <property type="evidence" value="ECO:0007669"/>
    <property type="project" value="TreeGrafter"/>
</dbReference>
<comment type="cofactor">
    <cofactor evidence="1">
        <name>Zn(2+)</name>
        <dbReference type="ChEBI" id="CHEBI:29105"/>
    </cofactor>
</comment>
<feature type="coiled-coil region" evidence="15">
    <location>
        <begin position="196"/>
        <end position="247"/>
    </location>
</feature>
<keyword evidence="9" id="KW-0378">Hydrolase</keyword>
<keyword evidence="10" id="KW-0862">Zinc</keyword>
<comment type="catalytic activity">
    <reaction evidence="14">
        <text>ATP + H2O = ADP + phosphate + H(+)</text>
        <dbReference type="Rhea" id="RHEA:13065"/>
        <dbReference type="ChEBI" id="CHEBI:15377"/>
        <dbReference type="ChEBI" id="CHEBI:15378"/>
        <dbReference type="ChEBI" id="CHEBI:30616"/>
        <dbReference type="ChEBI" id="CHEBI:43474"/>
        <dbReference type="ChEBI" id="CHEBI:456216"/>
    </reaction>
</comment>
<evidence type="ECO:0000256" key="4">
    <source>
        <dbReference type="ARBA" id="ARBA00009439"/>
    </source>
</evidence>
<feature type="coiled-coil region" evidence="15">
    <location>
        <begin position="789"/>
        <end position="846"/>
    </location>
</feature>
<keyword evidence="13" id="KW-0539">Nucleus</keyword>
<dbReference type="GO" id="GO:0000794">
    <property type="term" value="C:condensed nuclear chromosome"/>
    <property type="evidence" value="ECO:0007669"/>
    <property type="project" value="TreeGrafter"/>
</dbReference>
<reference evidence="17 18" key="1">
    <citation type="submission" date="2023-11" db="EMBL/GenBank/DDBJ databases">
        <title>An acidophilic fungus is an integral part of prey digestion in a carnivorous sundew plant.</title>
        <authorList>
            <person name="Tsai I.J."/>
        </authorList>
    </citation>
    <scope>NUCLEOTIDE SEQUENCE [LARGE SCALE GENOMIC DNA]</scope>
    <source>
        <strain evidence="17">169a</strain>
    </source>
</reference>
<evidence type="ECO:0000256" key="7">
    <source>
        <dbReference type="ARBA" id="ARBA00022723"/>
    </source>
</evidence>
<feature type="coiled-coil region" evidence="15">
    <location>
        <begin position="409"/>
        <end position="529"/>
    </location>
</feature>
<sequence length="1304" mass="149567">MSHLDKLSILGIRSFDNSRSETIQFHSPLTLIVGYNGSGKTTIIECLKYATTGGLPPGNKASPAGFIHDPKLAGEKEVLAQIKISFRSTEGVKMVATRSMQLTVKKASQSFKALEGNLLMLRDGDKFSISSRVGEMSELVPRYLGVSKAILENVIFCHQEDSLWPLSGPTELKNKFDAIFEALKYTKAIENIKVLRKTKRDDLKVLEANLANSKKEKAIAEEMEKQAAKLNDEIQSCMADIKTINAEIEDVWDKENEAFDKRNDAGKIVGELRGKRIERDSKEESVKSLRENLTEMEDSDADLQKNLEQFESRVQSLEDDVNAQKDQYSALSNEIKETQDRISVNTRECGSLEAQKESYDRQVVSREQLIKETARAHNIRGFDLEIDESHVRAFLERITKMFREQTAAFERARRENQDELKKVQQTITEINEKKSGLTSRKETSRQAIAEYDRKIANLQSSLGKINVDEGEKVAMESNLQETQARLIKAKAELNATISEQQSTNADAEIRKLEDRKDQLDSELDLVTRQAGDSAQLDYVQKELKDRQRSLATMVGAHGDKIHSIIGQDWTPSTIESSFEKVVAEKQSEIAEAEKQRDGISRELQQLDYKLNTCRSDLKGKQQTLKDAADKIREVLDCEPQDYPEEVKQLEEDRDMHKSDTDSFSRVTEYFTACEKIAKEHKRCKTCMRSLDGKKEIDMLLASLAEERKKFTFGSDVKQELKELESALSDAKAISTDFDTWERLKEKEVPALVEEDRVFSDKREKLVSNLEDQDSTVRDLQSAKRDVDAINRTIQTIAKYQKEISEFENQIKELLAKQEAAGLSRGLEIVREEIKQVSSQYKEARALQAKMVNDRDRSMKSVNSLELQVRDIQGKVNTAEYQLKEKASLNGQIDELRASNNQQRENIRSLEKDLQELAPLLSQAQVKYDDISRRGAEKDRELQDEANKLSSSLNKLKLADREIQSYIERGGPDQLKRGKREAERLQEELAKLEQERSLVARQVNKLQDDLRNLSERKRNISDNQRFRRDLRALQKVRSEIEQLEQHNAEDDWAHWEAEGHRFTNERNHLAARKATVSGEMKGKDEELKRNMDNYQTSYANSARKYKEYHIELEATKACVEDLGRYSNALDQAIMKYHSLKMEEINRIIDELWRKTYQGTDIDTVLIRSENDTGRTNKNYNYRVCMVKNEVEMDMRGRCSAGQKVLACIIIRLALAECFGTNCGLIALDEPTTNLDQDNIRALAESLAEIIKFRKAQKNFQLIVITHDEEFLRAMNCSDHAEVYYRVGRNDRQKSEIQRQNIAEVM</sequence>
<keyword evidence="6" id="KW-0158">Chromosome</keyword>
<protein>
    <recommendedName>
        <fullName evidence="5">DNA repair protein RAD50</fullName>
    </recommendedName>
</protein>
<dbReference type="GO" id="GO:0030870">
    <property type="term" value="C:Mre11 complex"/>
    <property type="evidence" value="ECO:0007669"/>
    <property type="project" value="InterPro"/>
</dbReference>
<dbReference type="GO" id="GO:0051880">
    <property type="term" value="F:G-quadruplex DNA binding"/>
    <property type="evidence" value="ECO:0007669"/>
    <property type="project" value="TreeGrafter"/>
</dbReference>
<evidence type="ECO:0000256" key="3">
    <source>
        <dbReference type="ARBA" id="ARBA00004286"/>
    </source>
</evidence>
<name>A0AAQ3M5Q0_9PEZI</name>
<keyword evidence="18" id="KW-1185">Reference proteome</keyword>
<dbReference type="GO" id="GO:0043047">
    <property type="term" value="F:single-stranded telomeric DNA binding"/>
    <property type="evidence" value="ECO:0007669"/>
    <property type="project" value="TreeGrafter"/>
</dbReference>
<evidence type="ECO:0000256" key="2">
    <source>
        <dbReference type="ARBA" id="ARBA00004123"/>
    </source>
</evidence>
<comment type="similarity">
    <text evidence="4">Belongs to the SMC family. RAD50 subfamily.</text>
</comment>
<dbReference type="Proteomes" id="UP001303373">
    <property type="component" value="Chromosome 4"/>
</dbReference>
<evidence type="ECO:0000256" key="13">
    <source>
        <dbReference type="ARBA" id="ARBA00023242"/>
    </source>
</evidence>
<evidence type="ECO:0000256" key="12">
    <source>
        <dbReference type="ARBA" id="ARBA00023204"/>
    </source>
</evidence>
<keyword evidence="8" id="KW-0227">DNA damage</keyword>
<feature type="domain" description="Rad50/SbcC-type AAA" evidence="16">
    <location>
        <begin position="6"/>
        <end position="238"/>
    </location>
</feature>
<dbReference type="GO" id="GO:0070192">
    <property type="term" value="P:chromosome organization involved in meiotic cell cycle"/>
    <property type="evidence" value="ECO:0007669"/>
    <property type="project" value="TreeGrafter"/>
</dbReference>
<evidence type="ECO:0000256" key="1">
    <source>
        <dbReference type="ARBA" id="ARBA00001947"/>
    </source>
</evidence>
<dbReference type="Pfam" id="PF13476">
    <property type="entry name" value="AAA_23"/>
    <property type="match status" value="1"/>
</dbReference>
<evidence type="ECO:0000256" key="14">
    <source>
        <dbReference type="ARBA" id="ARBA00049360"/>
    </source>
</evidence>
<dbReference type="GO" id="GO:0046872">
    <property type="term" value="F:metal ion binding"/>
    <property type="evidence" value="ECO:0007669"/>
    <property type="project" value="UniProtKB-KW"/>
</dbReference>
<evidence type="ECO:0000256" key="10">
    <source>
        <dbReference type="ARBA" id="ARBA00022833"/>
    </source>
</evidence>
<keyword evidence="12" id="KW-0234">DNA repair</keyword>
<dbReference type="GO" id="GO:0016887">
    <property type="term" value="F:ATP hydrolysis activity"/>
    <property type="evidence" value="ECO:0007669"/>
    <property type="project" value="InterPro"/>
</dbReference>
<evidence type="ECO:0000259" key="16">
    <source>
        <dbReference type="Pfam" id="PF13476"/>
    </source>
</evidence>
<evidence type="ECO:0000256" key="15">
    <source>
        <dbReference type="SAM" id="Coils"/>
    </source>
</evidence>
<evidence type="ECO:0000256" key="8">
    <source>
        <dbReference type="ARBA" id="ARBA00022763"/>
    </source>
</evidence>
<evidence type="ECO:0000256" key="11">
    <source>
        <dbReference type="ARBA" id="ARBA00023054"/>
    </source>
</evidence>
<evidence type="ECO:0000256" key="5">
    <source>
        <dbReference type="ARBA" id="ARBA00017893"/>
    </source>
</evidence>
<evidence type="ECO:0000313" key="18">
    <source>
        <dbReference type="Proteomes" id="UP001303373"/>
    </source>
</evidence>
<dbReference type="SUPFAM" id="SSF52540">
    <property type="entry name" value="P-loop containing nucleoside triphosphate hydrolases"/>
    <property type="match status" value="1"/>
</dbReference>
<dbReference type="GO" id="GO:0007004">
    <property type="term" value="P:telomere maintenance via telomerase"/>
    <property type="evidence" value="ECO:0007669"/>
    <property type="project" value="TreeGrafter"/>
</dbReference>
<dbReference type="FunFam" id="3.40.50.300:FF:000947">
    <property type="entry name" value="DNA repair protein RAD50"/>
    <property type="match status" value="1"/>
</dbReference>
<dbReference type="FunFam" id="3.40.50.300:FF:001195">
    <property type="entry name" value="DNA repair protein rad50"/>
    <property type="match status" value="1"/>
</dbReference>
<dbReference type="NCBIfam" id="TIGR00606">
    <property type="entry name" value="rad50"/>
    <property type="match status" value="1"/>
</dbReference>
<feature type="coiled-coil region" evidence="15">
    <location>
        <begin position="575"/>
        <end position="609"/>
    </location>
</feature>
<dbReference type="InterPro" id="IPR027417">
    <property type="entry name" value="P-loop_NTPase"/>
</dbReference>
<dbReference type="PANTHER" id="PTHR18867:SF12">
    <property type="entry name" value="DNA REPAIR PROTEIN RAD50"/>
    <property type="match status" value="1"/>
</dbReference>
<proteinExistence type="inferred from homology"/>
<comment type="subcellular location">
    <subcellularLocation>
        <location evidence="3">Chromosome</location>
    </subcellularLocation>
    <subcellularLocation>
        <location evidence="2">Nucleus</location>
    </subcellularLocation>
</comment>
<evidence type="ECO:0000256" key="6">
    <source>
        <dbReference type="ARBA" id="ARBA00022454"/>
    </source>
</evidence>
<dbReference type="PANTHER" id="PTHR18867">
    <property type="entry name" value="RAD50"/>
    <property type="match status" value="1"/>
</dbReference>
<dbReference type="GO" id="GO:0006302">
    <property type="term" value="P:double-strand break repair"/>
    <property type="evidence" value="ECO:0007669"/>
    <property type="project" value="InterPro"/>
</dbReference>
<feature type="coiled-coil region" evidence="15">
    <location>
        <begin position="885"/>
        <end position="912"/>
    </location>
</feature>
<keyword evidence="11 15" id="KW-0175">Coiled coil</keyword>
<dbReference type="Gene3D" id="3.40.50.300">
    <property type="entry name" value="P-loop containing nucleotide triphosphate hydrolases"/>
    <property type="match status" value="2"/>
</dbReference>
<dbReference type="GO" id="GO:0003691">
    <property type="term" value="F:double-stranded telomeric DNA binding"/>
    <property type="evidence" value="ECO:0007669"/>
    <property type="project" value="TreeGrafter"/>
</dbReference>
<feature type="coiled-coil region" evidence="15">
    <location>
        <begin position="938"/>
        <end position="1045"/>
    </location>
</feature>